<keyword evidence="2" id="KW-0418">Kinase</keyword>
<name>A0ABW5UM88_9BURK</name>
<dbReference type="Pfam" id="PF20613">
    <property type="entry name" value="HipA_2"/>
    <property type="match status" value="1"/>
</dbReference>
<dbReference type="EMBL" id="JBHUMV010000003">
    <property type="protein sequence ID" value="MFD2754266.1"/>
    <property type="molecule type" value="Genomic_DNA"/>
</dbReference>
<feature type="domain" description="HipA-like kinase" evidence="1">
    <location>
        <begin position="71"/>
        <end position="188"/>
    </location>
</feature>
<evidence type="ECO:0000259" key="1">
    <source>
        <dbReference type="Pfam" id="PF20613"/>
    </source>
</evidence>
<comment type="caution">
    <text evidence="2">The sequence shown here is derived from an EMBL/GenBank/DDBJ whole genome shotgun (WGS) entry which is preliminary data.</text>
</comment>
<accession>A0ABW5UM88</accession>
<reference evidence="3" key="1">
    <citation type="journal article" date="2019" name="Int. J. Syst. Evol. Microbiol.">
        <title>The Global Catalogue of Microorganisms (GCM) 10K type strain sequencing project: providing services to taxonomists for standard genome sequencing and annotation.</title>
        <authorList>
            <consortium name="The Broad Institute Genomics Platform"/>
            <consortium name="The Broad Institute Genome Sequencing Center for Infectious Disease"/>
            <person name="Wu L."/>
            <person name="Ma J."/>
        </authorList>
    </citation>
    <scope>NUCLEOTIDE SEQUENCE [LARGE SCALE GENOMIC DNA]</scope>
    <source>
        <strain evidence="3">TISTR 1906</strain>
    </source>
</reference>
<evidence type="ECO:0000313" key="3">
    <source>
        <dbReference type="Proteomes" id="UP001597463"/>
    </source>
</evidence>
<keyword evidence="3" id="KW-1185">Reference proteome</keyword>
<gene>
    <name evidence="2" type="ORF">ACFSW6_09210</name>
</gene>
<dbReference type="GO" id="GO:0016301">
    <property type="term" value="F:kinase activity"/>
    <property type="evidence" value="ECO:0007669"/>
    <property type="project" value="UniProtKB-KW"/>
</dbReference>
<dbReference type="RefSeq" id="WP_157082105.1">
    <property type="nucleotide sequence ID" value="NZ_BCNT01000016.1"/>
</dbReference>
<keyword evidence="2" id="KW-0808">Transferase</keyword>
<dbReference type="Proteomes" id="UP001597463">
    <property type="component" value="Unassembled WGS sequence"/>
</dbReference>
<sequence>MNPPPMEPANEDTFDPVPDRIKHLVLNEGASRVPRDFEAEKPDELWLGDAYDPAAPEEPAISLYLRLGSPENLVAEAVCGCLARILGLPAPEVFIVHIPPGHLPHSALIKQDAAALCVATKDLGGETFLQFLRSDKKAAISLLTQWADWAKVVAFDEWVANGDRNFGNIIYKDKTLHIIDHAEAFGGACRSLYPLNELADGVFDNRLAIPMEKFTAEQCHHVLEGLSQWLAEVAEPLDIPGIVEYADTSHWQPSQQIQELITFIEQRLGITYELLCNRLGHPQLKLTSTETKDESVAGAQ</sequence>
<protein>
    <submittedName>
        <fullName evidence="2">HipA family kinase</fullName>
    </submittedName>
</protein>
<evidence type="ECO:0000313" key="2">
    <source>
        <dbReference type="EMBL" id="MFD2754266.1"/>
    </source>
</evidence>
<proteinExistence type="predicted"/>
<organism evidence="2 3">
    <name type="scientific">Comamonas terrae</name>
    <dbReference type="NCBI Taxonomy" id="673548"/>
    <lineage>
        <taxon>Bacteria</taxon>
        <taxon>Pseudomonadati</taxon>
        <taxon>Pseudomonadota</taxon>
        <taxon>Betaproteobacteria</taxon>
        <taxon>Burkholderiales</taxon>
        <taxon>Comamonadaceae</taxon>
        <taxon>Comamonas</taxon>
    </lineage>
</organism>
<dbReference type="InterPro" id="IPR046748">
    <property type="entry name" value="HipA_2"/>
</dbReference>